<dbReference type="HOGENOM" id="CLU_047737_0_0_11"/>
<dbReference type="InterPro" id="IPR045214">
    <property type="entry name" value="Surf1/Surf4"/>
</dbReference>
<dbReference type="Pfam" id="PF02104">
    <property type="entry name" value="SURF1"/>
    <property type="match status" value="1"/>
</dbReference>
<keyword evidence="6" id="KW-1003">Cell membrane</keyword>
<dbReference type="STRING" id="585529.HMPREF0291_11182"/>
<accession>D7WEE8</accession>
<keyword evidence="5 6" id="KW-0472">Membrane</keyword>
<reference evidence="8" key="1">
    <citation type="submission" date="2010-06" db="EMBL/GenBank/DDBJ databases">
        <authorList>
            <person name="Muzny D."/>
            <person name="Qin X."/>
            <person name="Buhay C."/>
            <person name="Dugan-Rocha S."/>
            <person name="Ding Y."/>
            <person name="Chen G."/>
            <person name="Hawes A."/>
            <person name="Holder M."/>
            <person name="Jhangiani S."/>
            <person name="Johnson A."/>
            <person name="Khan Z."/>
            <person name="Li Z."/>
            <person name="Liu W."/>
            <person name="Liu X."/>
            <person name="Perez L."/>
            <person name="Shen H."/>
            <person name="Wang Q."/>
            <person name="Watt J."/>
            <person name="Xi L."/>
            <person name="Xin Y."/>
            <person name="Zhou J."/>
            <person name="Deng J."/>
            <person name="Jiang H."/>
            <person name="Liu Y."/>
            <person name="Qu J."/>
            <person name="Song X.-Z."/>
            <person name="Zhang L."/>
            <person name="Villasana D."/>
            <person name="Johnson A."/>
            <person name="Liu J."/>
            <person name="Liyanage D."/>
            <person name="Lorensuhewa L."/>
            <person name="Robinson T."/>
            <person name="Song A."/>
            <person name="Song B.-B."/>
            <person name="Dinh H."/>
            <person name="Thornton R."/>
            <person name="Coyle M."/>
            <person name="Francisco L."/>
            <person name="Jackson L."/>
            <person name="Javaid M."/>
            <person name="Korchina V."/>
            <person name="Kovar C."/>
            <person name="Mata R."/>
            <person name="Mathew T."/>
            <person name="Ngo R."/>
            <person name="Nguyen L."/>
            <person name="Nguyen N."/>
            <person name="Okwuonu G."/>
            <person name="Ongeri F."/>
            <person name="Pham C."/>
            <person name="Simmons D."/>
            <person name="Wilczek-Boney K."/>
            <person name="Hale W."/>
            <person name="Jakkamsetti A."/>
            <person name="Pham P."/>
            <person name="Ruth R."/>
            <person name="San Lucas F."/>
            <person name="Warren J."/>
            <person name="Zhang J."/>
            <person name="Zhao Z."/>
            <person name="Zhou C."/>
            <person name="Zhu D."/>
            <person name="Lee S."/>
            <person name="Bess C."/>
            <person name="Blankenburg K."/>
            <person name="Forbes L."/>
            <person name="Fu Q."/>
            <person name="Gubbala S."/>
            <person name="Hirani K."/>
            <person name="Jayaseelan J.C."/>
            <person name="Lara F."/>
            <person name="Munidasa M."/>
            <person name="Palculict T."/>
            <person name="Patil S."/>
            <person name="Pu L.-L."/>
            <person name="Saada N."/>
            <person name="Tang L."/>
            <person name="Weissenberger G."/>
            <person name="Zhu Y."/>
            <person name="Hemphill L."/>
            <person name="Shang Y."/>
            <person name="Youmans B."/>
            <person name="Ayvaz T."/>
            <person name="Ross M."/>
            <person name="Santibanez J."/>
            <person name="Aqrawi P."/>
            <person name="Gross S."/>
            <person name="Joshi V."/>
            <person name="Fowler G."/>
            <person name="Nazareth L."/>
            <person name="Reid J."/>
            <person name="Worley K."/>
            <person name="Petrosino J."/>
            <person name="Highlander S."/>
            <person name="Gibbs R."/>
        </authorList>
    </citation>
    <scope>NUCLEOTIDE SEQUENCE [LARGE SCALE GENOMIC DNA]</scope>
    <source>
        <strain evidence="8">ATCC 33030</strain>
    </source>
</reference>
<keyword evidence="9" id="KW-1185">Reference proteome</keyword>
<comment type="caution">
    <text evidence="8">The sequence shown here is derived from an EMBL/GenBank/DDBJ whole genome shotgun (WGS) entry which is preliminary data.</text>
</comment>
<comment type="similarity">
    <text evidence="2 6">Belongs to the SURF1 family.</text>
</comment>
<dbReference type="PANTHER" id="PTHR23427">
    <property type="entry name" value="SURFEIT LOCUS PROTEIN"/>
    <property type="match status" value="1"/>
</dbReference>
<dbReference type="GO" id="GO:0005886">
    <property type="term" value="C:plasma membrane"/>
    <property type="evidence" value="ECO:0007669"/>
    <property type="project" value="UniProtKB-SubCell"/>
</dbReference>
<dbReference type="eggNOG" id="COG3346">
    <property type="taxonomic scope" value="Bacteria"/>
</dbReference>
<feature type="transmembrane region" description="Helical" evidence="6">
    <location>
        <begin position="218"/>
        <end position="238"/>
    </location>
</feature>
<protein>
    <recommendedName>
        <fullName evidence="6">SURF1-like protein</fullName>
    </recommendedName>
</protein>
<feature type="region of interest" description="Disordered" evidence="7">
    <location>
        <begin position="258"/>
        <end position="314"/>
    </location>
</feature>
<proteinExistence type="inferred from homology"/>
<dbReference type="Proteomes" id="UP000004208">
    <property type="component" value="Unassembled WGS sequence"/>
</dbReference>
<dbReference type="AlphaFoldDB" id="D7WEE8"/>
<keyword evidence="3 6" id="KW-0812">Transmembrane</keyword>
<evidence type="ECO:0000313" key="9">
    <source>
        <dbReference type="Proteomes" id="UP000004208"/>
    </source>
</evidence>
<evidence type="ECO:0000313" key="8">
    <source>
        <dbReference type="EMBL" id="EFK53525.1"/>
    </source>
</evidence>
<evidence type="ECO:0000256" key="3">
    <source>
        <dbReference type="ARBA" id="ARBA00022692"/>
    </source>
</evidence>
<dbReference type="InterPro" id="IPR002994">
    <property type="entry name" value="Surf1/Shy1"/>
</dbReference>
<evidence type="ECO:0000256" key="1">
    <source>
        <dbReference type="ARBA" id="ARBA00004370"/>
    </source>
</evidence>
<evidence type="ECO:0000256" key="2">
    <source>
        <dbReference type="ARBA" id="ARBA00007165"/>
    </source>
</evidence>
<evidence type="ECO:0000256" key="5">
    <source>
        <dbReference type="ARBA" id="ARBA00023136"/>
    </source>
</evidence>
<evidence type="ECO:0000256" key="4">
    <source>
        <dbReference type="ARBA" id="ARBA00022989"/>
    </source>
</evidence>
<feature type="compositionally biased region" description="Low complexity" evidence="7">
    <location>
        <begin position="260"/>
        <end position="276"/>
    </location>
</feature>
<evidence type="ECO:0000256" key="7">
    <source>
        <dbReference type="SAM" id="MobiDB-lite"/>
    </source>
</evidence>
<organism evidence="8 9">
    <name type="scientific">Corynebacterium genitalium ATCC 33030</name>
    <dbReference type="NCBI Taxonomy" id="585529"/>
    <lineage>
        <taxon>Bacteria</taxon>
        <taxon>Bacillati</taxon>
        <taxon>Actinomycetota</taxon>
        <taxon>Actinomycetes</taxon>
        <taxon>Mycobacteriales</taxon>
        <taxon>Corynebacteriaceae</taxon>
        <taxon>Corynebacterium</taxon>
    </lineage>
</organism>
<dbReference type="EMBL" id="ACLJ02000003">
    <property type="protein sequence ID" value="EFK53525.1"/>
    <property type="molecule type" value="Genomic_DNA"/>
</dbReference>
<dbReference type="PROSITE" id="PS50895">
    <property type="entry name" value="SURF1"/>
    <property type="match status" value="1"/>
</dbReference>
<keyword evidence="4 6" id="KW-1133">Transmembrane helix</keyword>
<comment type="subcellular location">
    <subcellularLocation>
        <location evidence="6">Cell membrane</location>
        <topology evidence="6">Multi-pass membrane protein</topology>
    </subcellularLocation>
    <subcellularLocation>
        <location evidence="1">Membrane</location>
    </subcellularLocation>
</comment>
<gene>
    <name evidence="8" type="ORF">HMPREF0291_11182</name>
</gene>
<name>D7WEE8_9CORY</name>
<dbReference type="CDD" id="cd06662">
    <property type="entry name" value="SURF1"/>
    <property type="match status" value="1"/>
</dbReference>
<dbReference type="PANTHER" id="PTHR23427:SF2">
    <property type="entry name" value="SURFEIT LOCUS PROTEIN 1"/>
    <property type="match status" value="1"/>
</dbReference>
<sequence length="314" mass="34590">MWKSFLTPGWVIAFILALAFSWFAITWLSPWQLNKDHDIVERNERIETAFEADPVPAATLLDGGYDPADEWTRISLTGRYVPDDEVLLRLRPVDGAPAFQSLVPFQLDDDSSTVILINRGWVPAEDGGTTVPELPAPPATETVTLNAMIRTPEDPHPEGATQDQGYTMVQSISPAQIAELTESGSDFAEPYAQLLSDQPGVLNPVPLPQLDRGNHLSYGLQWIAFGIMAPAGLIYFLYSEVRERRRYRQEQEELAELVNPIADDSPAPAPVSSSASGTTETEPKGPVATAAPARARYGSSRTNPWAQKETEERF</sequence>
<comment type="caution">
    <text evidence="6">Lacks conserved residue(s) required for the propagation of feature annotation.</text>
</comment>
<dbReference type="OrthoDB" id="9807214at2"/>
<evidence type="ECO:0000256" key="6">
    <source>
        <dbReference type="RuleBase" id="RU363076"/>
    </source>
</evidence>